<dbReference type="STRING" id="655353.SAMN04488056_110182"/>
<feature type="domain" description="SAICAR synthetase/ADE2 N-terminal" evidence="9">
    <location>
        <begin position="7"/>
        <end position="235"/>
    </location>
</feature>
<name>A0A1I5J4B0_9HYPH</name>
<dbReference type="OrthoDB" id="9801549at2"/>
<keyword evidence="11" id="KW-1185">Reference proteome</keyword>
<evidence type="ECO:0000313" key="10">
    <source>
        <dbReference type="EMBL" id="SFO67211.1"/>
    </source>
</evidence>
<organism evidence="10 11">
    <name type="scientific">Cohaesibacter marisflavi</name>
    <dbReference type="NCBI Taxonomy" id="655353"/>
    <lineage>
        <taxon>Bacteria</taxon>
        <taxon>Pseudomonadati</taxon>
        <taxon>Pseudomonadota</taxon>
        <taxon>Alphaproteobacteria</taxon>
        <taxon>Hyphomicrobiales</taxon>
        <taxon>Cohaesibacteraceae</taxon>
    </lineage>
</organism>
<keyword evidence="6 8" id="KW-0067">ATP-binding</keyword>
<dbReference type="SUPFAM" id="SSF56104">
    <property type="entry name" value="SAICAR synthase-like"/>
    <property type="match status" value="1"/>
</dbReference>
<dbReference type="CDD" id="cd01415">
    <property type="entry name" value="SAICAR_synt_PurC"/>
    <property type="match status" value="1"/>
</dbReference>
<proteinExistence type="inferred from homology"/>
<evidence type="ECO:0000313" key="11">
    <source>
        <dbReference type="Proteomes" id="UP000199236"/>
    </source>
</evidence>
<sequence length="255" mass="29103">MNRRRRIYEGKAKILYEGPEPGTLIQHFKDDATAFNNKKHEVIDGKGVLNNRISEFIFTALNDLGIQTHFIKRINMREQLIKECEIIPLEVIVRNVAAGSISKRLGVEEGTQLPRSVIEFCYKNDSLDDPLVSEEHITAFGWASPQEIDDIMALAIRINDFLSGMFRAVGIRLVDFKIECGRYFEGDTMRVILADEISPDSCRLWDIESNDKLDKDRFRREMGGLIEAYQDVAKRLGIMIENTPERKGSGPVLVK</sequence>
<evidence type="ECO:0000256" key="2">
    <source>
        <dbReference type="ARBA" id="ARBA00010190"/>
    </source>
</evidence>
<evidence type="ECO:0000256" key="4">
    <source>
        <dbReference type="ARBA" id="ARBA00022741"/>
    </source>
</evidence>
<dbReference type="GO" id="GO:0005829">
    <property type="term" value="C:cytosol"/>
    <property type="evidence" value="ECO:0007669"/>
    <property type="project" value="TreeGrafter"/>
</dbReference>
<dbReference type="GO" id="GO:0006189">
    <property type="term" value="P:'de novo' IMP biosynthetic process"/>
    <property type="evidence" value="ECO:0007669"/>
    <property type="project" value="UniProtKB-UniRule"/>
</dbReference>
<dbReference type="GO" id="GO:0009236">
    <property type="term" value="P:cobalamin biosynthetic process"/>
    <property type="evidence" value="ECO:0007669"/>
    <property type="project" value="InterPro"/>
</dbReference>
<dbReference type="EC" id="6.3.2.6" evidence="8"/>
<dbReference type="InterPro" id="IPR050089">
    <property type="entry name" value="SAICAR_synthetase"/>
</dbReference>
<evidence type="ECO:0000256" key="8">
    <source>
        <dbReference type="HAMAP-Rule" id="MF_00137"/>
    </source>
</evidence>
<dbReference type="PANTHER" id="PTHR43599:SF3">
    <property type="entry name" value="SI:DKEY-6E2.2"/>
    <property type="match status" value="1"/>
</dbReference>
<gene>
    <name evidence="8" type="primary">purC</name>
    <name evidence="10" type="ORF">SAMN04488056_110182</name>
</gene>
<dbReference type="InterPro" id="IPR001636">
    <property type="entry name" value="SAICAR_synth"/>
</dbReference>
<reference evidence="10 11" key="1">
    <citation type="submission" date="2016-10" db="EMBL/GenBank/DDBJ databases">
        <authorList>
            <person name="de Groot N.N."/>
        </authorList>
    </citation>
    <scope>NUCLEOTIDE SEQUENCE [LARGE SCALE GENOMIC DNA]</scope>
    <source>
        <strain evidence="10 11">CGMCC 1.9157</strain>
    </source>
</reference>
<keyword evidence="4 8" id="KW-0547">Nucleotide-binding</keyword>
<dbReference type="InterPro" id="IPR018236">
    <property type="entry name" value="SAICAR_synthetase_CS"/>
</dbReference>
<dbReference type="RefSeq" id="WP_090074414.1">
    <property type="nucleotide sequence ID" value="NZ_FOVR01000010.1"/>
</dbReference>
<dbReference type="GO" id="GO:0005524">
    <property type="term" value="F:ATP binding"/>
    <property type="evidence" value="ECO:0007669"/>
    <property type="project" value="UniProtKB-KW"/>
</dbReference>
<dbReference type="GO" id="GO:0004639">
    <property type="term" value="F:phosphoribosylaminoimidazolesuccinocarboxamide synthase activity"/>
    <property type="evidence" value="ECO:0007669"/>
    <property type="project" value="UniProtKB-UniRule"/>
</dbReference>
<dbReference type="InterPro" id="IPR028923">
    <property type="entry name" value="SAICAR_synt/ADE2_N"/>
</dbReference>
<dbReference type="EMBL" id="FOVR01000010">
    <property type="protein sequence ID" value="SFO67211.1"/>
    <property type="molecule type" value="Genomic_DNA"/>
</dbReference>
<dbReference type="Proteomes" id="UP000199236">
    <property type="component" value="Unassembled WGS sequence"/>
</dbReference>
<accession>A0A1I5J4B0</accession>
<dbReference type="HAMAP" id="MF_00137">
    <property type="entry name" value="SAICAR_synth"/>
    <property type="match status" value="1"/>
</dbReference>
<dbReference type="AlphaFoldDB" id="A0A1I5J4B0"/>
<keyword evidence="3 8" id="KW-0436">Ligase</keyword>
<evidence type="ECO:0000256" key="5">
    <source>
        <dbReference type="ARBA" id="ARBA00022755"/>
    </source>
</evidence>
<dbReference type="Gene3D" id="3.30.200.20">
    <property type="entry name" value="Phosphorylase Kinase, domain 1"/>
    <property type="match status" value="1"/>
</dbReference>
<comment type="pathway">
    <text evidence="1 8">Purine metabolism; IMP biosynthesis via de novo pathway; 5-amino-1-(5-phospho-D-ribosyl)imidazole-4-carboxamide from 5-amino-1-(5-phospho-D-ribosyl)imidazole-4-carboxylate: step 1/2.</text>
</comment>
<keyword evidence="5 8" id="KW-0658">Purine biosynthesis</keyword>
<comment type="similarity">
    <text evidence="2 8">Belongs to the SAICAR synthetase family.</text>
</comment>
<evidence type="ECO:0000256" key="1">
    <source>
        <dbReference type="ARBA" id="ARBA00004672"/>
    </source>
</evidence>
<dbReference type="Pfam" id="PF01259">
    <property type="entry name" value="SAICAR_synt"/>
    <property type="match status" value="1"/>
</dbReference>
<dbReference type="Gene3D" id="3.30.470.20">
    <property type="entry name" value="ATP-grasp fold, B domain"/>
    <property type="match status" value="1"/>
</dbReference>
<dbReference type="PROSITE" id="PS01057">
    <property type="entry name" value="SAICAR_SYNTHETASE_1"/>
    <property type="match status" value="1"/>
</dbReference>
<dbReference type="InterPro" id="IPR033934">
    <property type="entry name" value="SAICAR_synt_PurC"/>
</dbReference>
<protein>
    <recommendedName>
        <fullName evidence="8">Phosphoribosylaminoimidazole-succinocarboxamide synthase</fullName>
        <ecNumber evidence="8">6.3.2.6</ecNumber>
    </recommendedName>
    <alternativeName>
        <fullName evidence="8">SAICAR synthetase</fullName>
    </alternativeName>
</protein>
<evidence type="ECO:0000256" key="6">
    <source>
        <dbReference type="ARBA" id="ARBA00022840"/>
    </source>
</evidence>
<comment type="catalytic activity">
    <reaction evidence="7 8">
        <text>5-amino-1-(5-phospho-D-ribosyl)imidazole-4-carboxylate + L-aspartate + ATP = (2S)-2-[5-amino-1-(5-phospho-beta-D-ribosyl)imidazole-4-carboxamido]succinate + ADP + phosphate + 2 H(+)</text>
        <dbReference type="Rhea" id="RHEA:22628"/>
        <dbReference type="ChEBI" id="CHEBI:15378"/>
        <dbReference type="ChEBI" id="CHEBI:29991"/>
        <dbReference type="ChEBI" id="CHEBI:30616"/>
        <dbReference type="ChEBI" id="CHEBI:43474"/>
        <dbReference type="ChEBI" id="CHEBI:58443"/>
        <dbReference type="ChEBI" id="CHEBI:77657"/>
        <dbReference type="ChEBI" id="CHEBI:456216"/>
        <dbReference type="EC" id="6.3.2.6"/>
    </reaction>
</comment>
<evidence type="ECO:0000256" key="3">
    <source>
        <dbReference type="ARBA" id="ARBA00022598"/>
    </source>
</evidence>
<evidence type="ECO:0000256" key="7">
    <source>
        <dbReference type="ARBA" id="ARBA00048475"/>
    </source>
</evidence>
<dbReference type="NCBIfam" id="TIGR00081">
    <property type="entry name" value="purC"/>
    <property type="match status" value="1"/>
</dbReference>
<dbReference type="PANTHER" id="PTHR43599">
    <property type="entry name" value="MULTIFUNCTIONAL PROTEIN ADE2"/>
    <property type="match status" value="1"/>
</dbReference>
<dbReference type="FunFam" id="3.30.470.20:FF:000006">
    <property type="entry name" value="Phosphoribosylaminoimidazole-succinocarboxamide synthase"/>
    <property type="match status" value="1"/>
</dbReference>
<dbReference type="UniPathway" id="UPA00074">
    <property type="reaction ID" value="UER00131"/>
</dbReference>
<evidence type="ECO:0000259" key="9">
    <source>
        <dbReference type="Pfam" id="PF01259"/>
    </source>
</evidence>